<evidence type="ECO:0000259" key="1">
    <source>
        <dbReference type="Pfam" id="PF01408"/>
    </source>
</evidence>
<dbReference type="EMBL" id="BART01039900">
    <property type="protein sequence ID" value="GAH24315.1"/>
    <property type="molecule type" value="Genomic_DNA"/>
</dbReference>
<feature type="domain" description="Gfo/Idh/MocA-like oxidoreductase N-terminal" evidence="1">
    <location>
        <begin position="5"/>
        <end position="52"/>
    </location>
</feature>
<accession>X1EVH8</accession>
<dbReference type="SUPFAM" id="SSF51735">
    <property type="entry name" value="NAD(P)-binding Rossmann-fold domains"/>
    <property type="match status" value="1"/>
</dbReference>
<evidence type="ECO:0000313" key="2">
    <source>
        <dbReference type="EMBL" id="GAH24315.1"/>
    </source>
</evidence>
<proteinExistence type="predicted"/>
<dbReference type="InterPro" id="IPR036291">
    <property type="entry name" value="NAD(P)-bd_dom_sf"/>
</dbReference>
<dbReference type="Gene3D" id="3.40.50.720">
    <property type="entry name" value="NAD(P)-binding Rossmann-like Domain"/>
    <property type="match status" value="1"/>
</dbReference>
<dbReference type="InterPro" id="IPR000683">
    <property type="entry name" value="Gfo/Idh/MocA-like_OxRdtase_N"/>
</dbReference>
<protein>
    <recommendedName>
        <fullName evidence="1">Gfo/Idh/MocA-like oxidoreductase N-terminal domain-containing protein</fullName>
    </recommendedName>
</protein>
<sequence>MRELKTAVIGVGYLGHYHAEKYALLPHSELIAVCDTNYARAQEIAEALNVPAV</sequence>
<name>X1EVH8_9ZZZZ</name>
<comment type="caution">
    <text evidence="2">The sequence shown here is derived from an EMBL/GenBank/DDBJ whole genome shotgun (WGS) entry which is preliminary data.</text>
</comment>
<organism evidence="2">
    <name type="scientific">marine sediment metagenome</name>
    <dbReference type="NCBI Taxonomy" id="412755"/>
    <lineage>
        <taxon>unclassified sequences</taxon>
        <taxon>metagenomes</taxon>
        <taxon>ecological metagenomes</taxon>
    </lineage>
</organism>
<gene>
    <name evidence="2" type="ORF">S01H4_65295</name>
</gene>
<dbReference type="AlphaFoldDB" id="X1EVH8"/>
<feature type="non-terminal residue" evidence="2">
    <location>
        <position position="53"/>
    </location>
</feature>
<reference evidence="2" key="1">
    <citation type="journal article" date="2014" name="Front. Microbiol.">
        <title>High frequency of phylogenetically diverse reductive dehalogenase-homologous genes in deep subseafloor sedimentary metagenomes.</title>
        <authorList>
            <person name="Kawai M."/>
            <person name="Futagami T."/>
            <person name="Toyoda A."/>
            <person name="Takaki Y."/>
            <person name="Nishi S."/>
            <person name="Hori S."/>
            <person name="Arai W."/>
            <person name="Tsubouchi T."/>
            <person name="Morono Y."/>
            <person name="Uchiyama I."/>
            <person name="Ito T."/>
            <person name="Fujiyama A."/>
            <person name="Inagaki F."/>
            <person name="Takami H."/>
        </authorList>
    </citation>
    <scope>NUCLEOTIDE SEQUENCE</scope>
    <source>
        <strain evidence="2">Expedition CK06-06</strain>
    </source>
</reference>
<dbReference type="GO" id="GO:0000166">
    <property type="term" value="F:nucleotide binding"/>
    <property type="evidence" value="ECO:0007669"/>
    <property type="project" value="InterPro"/>
</dbReference>
<dbReference type="Pfam" id="PF01408">
    <property type="entry name" value="GFO_IDH_MocA"/>
    <property type="match status" value="1"/>
</dbReference>